<name>A0A9Q1HBS3_HOLLE</name>
<organism evidence="2 3">
    <name type="scientific">Holothuria leucospilota</name>
    <name type="common">Black long sea cucumber</name>
    <name type="synonym">Mertensiothuria leucospilota</name>
    <dbReference type="NCBI Taxonomy" id="206669"/>
    <lineage>
        <taxon>Eukaryota</taxon>
        <taxon>Metazoa</taxon>
        <taxon>Echinodermata</taxon>
        <taxon>Eleutherozoa</taxon>
        <taxon>Echinozoa</taxon>
        <taxon>Holothuroidea</taxon>
        <taxon>Aspidochirotacea</taxon>
        <taxon>Aspidochirotida</taxon>
        <taxon>Holothuriidae</taxon>
        <taxon>Holothuria</taxon>
    </lineage>
</organism>
<protein>
    <submittedName>
        <fullName evidence="2">Uncharacterized protein</fullName>
    </submittedName>
</protein>
<feature type="region of interest" description="Disordered" evidence="1">
    <location>
        <begin position="68"/>
        <end position="94"/>
    </location>
</feature>
<evidence type="ECO:0000256" key="1">
    <source>
        <dbReference type="SAM" id="MobiDB-lite"/>
    </source>
</evidence>
<dbReference type="AlphaFoldDB" id="A0A9Q1HBS3"/>
<gene>
    <name evidence="2" type="ORF">HOLleu_14462</name>
</gene>
<accession>A0A9Q1HBS3</accession>
<reference evidence="2" key="1">
    <citation type="submission" date="2021-10" db="EMBL/GenBank/DDBJ databases">
        <title>Tropical sea cucumber genome reveals ecological adaptation and Cuvierian tubules defense mechanism.</title>
        <authorList>
            <person name="Chen T."/>
        </authorList>
    </citation>
    <scope>NUCLEOTIDE SEQUENCE</scope>
    <source>
        <strain evidence="2">Nanhai2018</strain>
        <tissue evidence="2">Muscle</tissue>
    </source>
</reference>
<dbReference type="EMBL" id="JAIZAY010000006">
    <property type="protein sequence ID" value="KAJ8040230.1"/>
    <property type="molecule type" value="Genomic_DNA"/>
</dbReference>
<evidence type="ECO:0000313" key="3">
    <source>
        <dbReference type="Proteomes" id="UP001152320"/>
    </source>
</evidence>
<feature type="compositionally biased region" description="Polar residues" evidence="1">
    <location>
        <begin position="71"/>
        <end position="88"/>
    </location>
</feature>
<proteinExistence type="predicted"/>
<evidence type="ECO:0000313" key="2">
    <source>
        <dbReference type="EMBL" id="KAJ8040230.1"/>
    </source>
</evidence>
<sequence>MILQHYDFKLIGKSGKDIPVANALSRAFLPSTEEKLMAEDNCIKAYAVEVKQETIRVRVGKQWKPARLLSPNRQPNQPRSYNVETEQGTIWRRK</sequence>
<comment type="caution">
    <text evidence="2">The sequence shown here is derived from an EMBL/GenBank/DDBJ whole genome shotgun (WGS) entry which is preliminary data.</text>
</comment>
<dbReference type="Proteomes" id="UP001152320">
    <property type="component" value="Chromosome 6"/>
</dbReference>
<keyword evidence="3" id="KW-1185">Reference proteome</keyword>